<dbReference type="EMBL" id="CAESGF010000020">
    <property type="protein sequence ID" value="CAB4364891.1"/>
    <property type="molecule type" value="Genomic_DNA"/>
</dbReference>
<sequence length="263" mass="28362">MNCRPNTRSMCLTGLLVAAVSLLVVPALVALAASPATTVPPSGPTIPADQVAGRVGDVVLQDTTGHVLREGDGNTVFLVHLPDGATCPGDSANDQWRWNSFLIPVNEDPMQMIYSSTGPEPPWTSGRYPLFENAKQMPMATQFLRRNPAPGSPALIGAIPQTSFIVIAQNQFPGGHYRLGVACTYFNQTTQFWDVQIDLTVAVDGHPESLTWSLPTVTPEQVAASKPSSSKSWVLFVVFGAAVLVLFLLWRHRVAGNLKKKES</sequence>
<evidence type="ECO:0000313" key="7">
    <source>
        <dbReference type="EMBL" id="CAB4971534.1"/>
    </source>
</evidence>
<keyword evidence="1" id="KW-0812">Transmembrane</keyword>
<evidence type="ECO:0000313" key="6">
    <source>
        <dbReference type="EMBL" id="CAB4961480.1"/>
    </source>
</evidence>
<reference evidence="7" key="1">
    <citation type="submission" date="2020-05" db="EMBL/GenBank/DDBJ databases">
        <authorList>
            <person name="Chiriac C."/>
            <person name="Salcher M."/>
            <person name="Ghai R."/>
            <person name="Kavagutti S V."/>
        </authorList>
    </citation>
    <scope>NUCLEOTIDE SEQUENCE</scope>
</reference>
<evidence type="ECO:0000313" key="5">
    <source>
        <dbReference type="EMBL" id="CAB4850220.1"/>
    </source>
</evidence>
<proteinExistence type="predicted"/>
<gene>
    <name evidence="3" type="ORF">UFOPK2656_02961</name>
    <name evidence="4" type="ORF">UFOPK3099_01950</name>
    <name evidence="5" type="ORF">UFOPK3267_01120</name>
    <name evidence="6" type="ORF">UFOPK3651_03545</name>
    <name evidence="7" type="ORF">UFOPK3931_00162</name>
    <name evidence="2" type="ORF">UFOPK4189_02648</name>
</gene>
<dbReference type="EMBL" id="CAFAAV010000167">
    <property type="protein sequence ID" value="CAB4829537.1"/>
    <property type="molecule type" value="Genomic_DNA"/>
</dbReference>
<evidence type="ECO:0000313" key="4">
    <source>
        <dbReference type="EMBL" id="CAB4829537.1"/>
    </source>
</evidence>
<dbReference type="EMBL" id="CAEZYF010000026">
    <property type="protein sequence ID" value="CAB4741861.1"/>
    <property type="molecule type" value="Genomic_DNA"/>
</dbReference>
<dbReference type="EMBL" id="CAFBIY010000049">
    <property type="protein sequence ID" value="CAB4850220.1"/>
    <property type="molecule type" value="Genomic_DNA"/>
</dbReference>
<organism evidence="7">
    <name type="scientific">freshwater metagenome</name>
    <dbReference type="NCBI Taxonomy" id="449393"/>
    <lineage>
        <taxon>unclassified sequences</taxon>
        <taxon>metagenomes</taxon>
        <taxon>ecological metagenomes</taxon>
    </lineage>
</organism>
<dbReference type="AlphaFoldDB" id="A0A6J7M1N5"/>
<evidence type="ECO:0000256" key="1">
    <source>
        <dbReference type="SAM" id="Phobius"/>
    </source>
</evidence>
<keyword evidence="1" id="KW-0472">Membrane</keyword>
<evidence type="ECO:0000313" key="3">
    <source>
        <dbReference type="EMBL" id="CAB4741861.1"/>
    </source>
</evidence>
<keyword evidence="1" id="KW-1133">Transmembrane helix</keyword>
<evidence type="ECO:0000313" key="2">
    <source>
        <dbReference type="EMBL" id="CAB4364891.1"/>
    </source>
</evidence>
<dbReference type="EMBL" id="CAFBOL010000002">
    <property type="protein sequence ID" value="CAB4971534.1"/>
    <property type="molecule type" value="Genomic_DNA"/>
</dbReference>
<accession>A0A6J7M1N5</accession>
<name>A0A6J7M1N5_9ZZZZ</name>
<feature type="transmembrane region" description="Helical" evidence="1">
    <location>
        <begin position="233"/>
        <end position="250"/>
    </location>
</feature>
<protein>
    <submittedName>
        <fullName evidence="7">Unannotated protein</fullName>
    </submittedName>
</protein>
<dbReference type="EMBL" id="CAFBMT010000055">
    <property type="protein sequence ID" value="CAB4961480.1"/>
    <property type="molecule type" value="Genomic_DNA"/>
</dbReference>